<dbReference type="Proteomes" id="UP001267638">
    <property type="component" value="Unassembled WGS sequence"/>
</dbReference>
<protein>
    <submittedName>
        <fullName evidence="1">Uncharacterized protein</fullName>
    </submittedName>
</protein>
<gene>
    <name evidence="1" type="ORF">J2W40_003837</name>
</gene>
<sequence length="262" mass="28969">MSLHTTIHLHNVPAGRETDYAAWFDGPHRDDLARLRGFRSADRYAITPQQIMPDIPQPWRFLSVYEHDTATPEIDLPALAPLLAQARDAGLIDDSDESERIHSYAMYADWAFSPNHRADQPFSGVSIILANFVAGREAEYHHWYDTVHSPEVTRVPGKVGMKRGRLSLVQLEPKRYCPGSDLVLCAQQTDDLLFTVKDFSARARGVSPSGVAFAPRSASGSVARTVHYFGKVSGPAFWPGGIAYDGDFSVYPADFPRPATAA</sequence>
<proteinExistence type="predicted"/>
<accession>A0ABU1X5X6</accession>
<evidence type="ECO:0000313" key="1">
    <source>
        <dbReference type="EMBL" id="MDR7156990.1"/>
    </source>
</evidence>
<name>A0ABU1X5X6_SPHXE</name>
<keyword evidence="2" id="KW-1185">Reference proteome</keyword>
<organism evidence="1 2">
    <name type="scientific">Sphingobium xenophagum</name>
    <dbReference type="NCBI Taxonomy" id="121428"/>
    <lineage>
        <taxon>Bacteria</taxon>
        <taxon>Pseudomonadati</taxon>
        <taxon>Pseudomonadota</taxon>
        <taxon>Alphaproteobacteria</taxon>
        <taxon>Sphingomonadales</taxon>
        <taxon>Sphingomonadaceae</taxon>
        <taxon>Sphingobium</taxon>
    </lineage>
</organism>
<dbReference type="EMBL" id="JAVDWV010000025">
    <property type="protein sequence ID" value="MDR7156990.1"/>
    <property type="molecule type" value="Genomic_DNA"/>
</dbReference>
<evidence type="ECO:0000313" key="2">
    <source>
        <dbReference type="Proteomes" id="UP001267638"/>
    </source>
</evidence>
<dbReference type="RefSeq" id="WP_310227524.1">
    <property type="nucleotide sequence ID" value="NZ_JAVDWV010000025.1"/>
</dbReference>
<reference evidence="1 2" key="1">
    <citation type="submission" date="2023-07" db="EMBL/GenBank/DDBJ databases">
        <title>Sorghum-associated microbial communities from plants grown in Nebraska, USA.</title>
        <authorList>
            <person name="Schachtman D."/>
        </authorList>
    </citation>
    <scope>NUCLEOTIDE SEQUENCE [LARGE SCALE GENOMIC DNA]</scope>
    <source>
        <strain evidence="1 2">4256</strain>
    </source>
</reference>
<comment type="caution">
    <text evidence="1">The sequence shown here is derived from an EMBL/GenBank/DDBJ whole genome shotgun (WGS) entry which is preliminary data.</text>
</comment>